<proteinExistence type="predicted"/>
<name>A0ACC1HUF2_9FUNG</name>
<evidence type="ECO:0000313" key="1">
    <source>
        <dbReference type="EMBL" id="KAJ1680225.1"/>
    </source>
</evidence>
<dbReference type="EMBL" id="JAMZIH010000019">
    <property type="protein sequence ID" value="KAJ1680225.1"/>
    <property type="molecule type" value="Genomic_DNA"/>
</dbReference>
<sequence>MLARAKCGSVCPPINRMVLNARRAHNTLSSINIPVSQHLSRMFLPTQKQHGRDGKSRQQQKDDHHEDSSSVSTPSDPVDILVRAGYIRQLFKLKDRKGSDLILAPTHEEEITGLVASEISSYRQLPLRIYQITNKFRDELRPRAGLLRGREFLMKDMYSFDYSKEQALATYNELKQAYARIFDRISVPYAIAEADSGNIGGSYSHEFHFLSPSGEDTLLRCVECGYTANEERARGRAPSGTAGGQKLSCSIHIAHEIYPQRPEEVQHSNRDRTGSVVVALTPAGRAPNPTKVKKGMSEDLLPAKLEWHEMSSLDDLTRRLASIIARNPQWDNGPSPYDVALLADQSLGDALLVMSAQVREALLAKAGDRVRVCTHNGDWLTTIAGDGCPNCWAEHGIDRPLVSSRAIEVGHIFYLGTKYSVPLGAKVNAPVRCNGVVGSVPTEIEMGCYGIGVSRVLQAVAGHYLDGGSGSNSESSQGPCWPLSVAPYMACIVPIYPPVRKSRQQQQAASDTRSKINHGTLEVYRALRSIEVPGLSAGDDGETEAHHYPFARSEIAVDDRQYLSVGYRLNDCELIGFPFVVVVGKAYLSSGGRLVELKTYLPAPHSRHGTVRTRASVEVPIDELACVVKQLVLDAMPPFTS</sequence>
<reference evidence="1" key="1">
    <citation type="submission" date="2022-06" db="EMBL/GenBank/DDBJ databases">
        <title>Phylogenomic reconstructions and comparative analyses of Kickxellomycotina fungi.</title>
        <authorList>
            <person name="Reynolds N.K."/>
            <person name="Stajich J.E."/>
            <person name="Barry K."/>
            <person name="Grigoriev I.V."/>
            <person name="Crous P."/>
            <person name="Smith M.E."/>
        </authorList>
    </citation>
    <scope>NUCLEOTIDE SEQUENCE</scope>
    <source>
        <strain evidence="1">RSA 2271</strain>
    </source>
</reference>
<accession>A0ACC1HUF2</accession>
<protein>
    <submittedName>
        <fullName evidence="1">Uncharacterized protein</fullName>
    </submittedName>
</protein>
<comment type="caution">
    <text evidence="1">The sequence shown here is derived from an EMBL/GenBank/DDBJ whole genome shotgun (WGS) entry which is preliminary data.</text>
</comment>
<dbReference type="Proteomes" id="UP001145114">
    <property type="component" value="Unassembled WGS sequence"/>
</dbReference>
<organism evidence="1 2">
    <name type="scientific">Spiromyces aspiralis</name>
    <dbReference type="NCBI Taxonomy" id="68401"/>
    <lineage>
        <taxon>Eukaryota</taxon>
        <taxon>Fungi</taxon>
        <taxon>Fungi incertae sedis</taxon>
        <taxon>Zoopagomycota</taxon>
        <taxon>Kickxellomycotina</taxon>
        <taxon>Kickxellomycetes</taxon>
        <taxon>Kickxellales</taxon>
        <taxon>Kickxellaceae</taxon>
        <taxon>Spiromyces</taxon>
    </lineage>
</organism>
<keyword evidence="2" id="KW-1185">Reference proteome</keyword>
<gene>
    <name evidence="1" type="ORF">EV182_000440</name>
</gene>
<evidence type="ECO:0000313" key="2">
    <source>
        <dbReference type="Proteomes" id="UP001145114"/>
    </source>
</evidence>